<dbReference type="InterPro" id="IPR011641">
    <property type="entry name" value="Tyr-kin_ephrin_A/B_rcpt-like"/>
</dbReference>
<reference evidence="2 3" key="1">
    <citation type="journal article" date="2016" name="BMC Genomics">
        <title>Comparative genomics reveals Cyclospora cayetanensis possesses coccidia-like metabolism and invasion components but unique surface antigens.</title>
        <authorList>
            <person name="Liu S."/>
            <person name="Wang L."/>
            <person name="Zheng H."/>
            <person name="Xu Z."/>
            <person name="Roellig D.M."/>
            <person name="Li N."/>
            <person name="Frace M.A."/>
            <person name="Tang K."/>
            <person name="Arrowood M.J."/>
            <person name="Moss D.M."/>
            <person name="Zhang L."/>
            <person name="Feng Y."/>
            <person name="Xiao L."/>
        </authorList>
    </citation>
    <scope>NUCLEOTIDE SEQUENCE [LARGE SCALE GENOMIC DNA]</scope>
    <source>
        <strain evidence="2 3">CHN_HEN01</strain>
    </source>
</reference>
<keyword evidence="3" id="KW-1185">Reference proteome</keyword>
<dbReference type="SMART" id="SM01411">
    <property type="entry name" value="Ephrin_rec_like"/>
    <property type="match status" value="5"/>
</dbReference>
<organism evidence="2 3">
    <name type="scientific">Cyclospora cayetanensis</name>
    <dbReference type="NCBI Taxonomy" id="88456"/>
    <lineage>
        <taxon>Eukaryota</taxon>
        <taxon>Sar</taxon>
        <taxon>Alveolata</taxon>
        <taxon>Apicomplexa</taxon>
        <taxon>Conoidasida</taxon>
        <taxon>Coccidia</taxon>
        <taxon>Eucoccidiorida</taxon>
        <taxon>Eimeriorina</taxon>
        <taxon>Eimeriidae</taxon>
        <taxon>Cyclospora</taxon>
    </lineage>
</organism>
<dbReference type="VEuPathDB" id="ToxoDB:LOC34621429"/>
<evidence type="ECO:0000313" key="2">
    <source>
        <dbReference type="EMBL" id="OEH75897.1"/>
    </source>
</evidence>
<dbReference type="EMBL" id="JROU02001595">
    <property type="protein sequence ID" value="OEH75897.1"/>
    <property type="molecule type" value="Genomic_DNA"/>
</dbReference>
<evidence type="ECO:0000259" key="1">
    <source>
        <dbReference type="Pfam" id="PF07699"/>
    </source>
</evidence>
<dbReference type="AlphaFoldDB" id="A0A1D3CXG6"/>
<name>A0A1D3CXG6_9EIME</name>
<feature type="domain" description="Tyrosine-protein kinase ephrin type A/B receptor-like" evidence="1">
    <location>
        <begin position="571"/>
        <end position="600"/>
    </location>
</feature>
<accession>A0A1D3CXG6</accession>
<dbReference type="InterPro" id="IPR009030">
    <property type="entry name" value="Growth_fac_rcpt_cys_sf"/>
</dbReference>
<sequence length="688" mass="75022">MYDTRRTFVLPCLTSVNNSAGEKVWESPQVWLPDGTGLWSATIIGGVGGSDKEYATLRVKPSPMDNFTELPQLRNVLACDTTKNQTVLVLGATHMLVLYPESSRSPDIIYHGVPYPADLTIASDQVFITSFDSHLITSFSLSDPQKVIFYEPTRPTLLSAGGIQAVENIDGGETSIFVADTVGGLIGRLKILPEDLQQASNGSTITREWTAIFGEQKSDFRNTEGVNRPFCVGEFVTPYSTQENMNPLLVVGELITDRITFLSMDDNKLSFYRQINLGVSKFITGLRLTNEVLLLTSKQWSVEQELGRAEVAYIKLSQLIDNVYFTYPDFSKKLQAGLRYRFLPLVTGQDIQFFKEDAESGDPLHSMGFTLDSKTGEIEGMLTATVTSRVVIVGGDLLGSYTWSFEFEAGCQSGEYFNDSSNNCEPCPLGTFRDEETELQTCQEHKANSTTLQTGSTNLSQCACVEGYEIGQLGYCQPCPAGTYKAITADAKCTGRCPQHMYSDKTGADSLESLRCQCEPGFYLAESGCQSCEVGTYCAGNMSPPVQCPEYQTTASAASSSPSNCVCTVGYYRSGERCVPCNILTYKPTIGDDACMQCPQPAVSVAQDQKILSSSSPDTSMFSIKKGATQQSECEICASGYYFDFVSMGGCVPCKKDYYCPGFQLGMLACKNQSVTSGIGAETVFQCG</sequence>
<protein>
    <submittedName>
        <fullName evidence="2">Cysteine repeat modular</fullName>
    </submittedName>
</protein>
<dbReference type="VEuPathDB" id="ToxoDB:cyc_04982"/>
<dbReference type="Proteomes" id="UP000095192">
    <property type="component" value="Unassembled WGS sequence"/>
</dbReference>
<comment type="caution">
    <text evidence="2">The sequence shown here is derived from an EMBL/GenBank/DDBJ whole genome shotgun (WGS) entry which is preliminary data.</text>
</comment>
<feature type="domain" description="Tyrosine-protein kinase ephrin type A/B receptor-like" evidence="1">
    <location>
        <begin position="414"/>
        <end position="462"/>
    </location>
</feature>
<proteinExistence type="predicted"/>
<evidence type="ECO:0000313" key="3">
    <source>
        <dbReference type="Proteomes" id="UP000095192"/>
    </source>
</evidence>
<gene>
    <name evidence="2" type="ORF">cyc_04982</name>
</gene>
<feature type="domain" description="Tyrosine-protein kinase ephrin type A/B receptor-like" evidence="1">
    <location>
        <begin position="473"/>
        <end position="511"/>
    </location>
</feature>
<dbReference type="Pfam" id="PF07699">
    <property type="entry name" value="Ephrin_rec_like"/>
    <property type="match status" value="3"/>
</dbReference>
<dbReference type="Gene3D" id="2.10.50.10">
    <property type="entry name" value="Tumor Necrosis Factor Receptor, subunit A, domain 2"/>
    <property type="match status" value="3"/>
</dbReference>
<dbReference type="InParanoid" id="A0A1D3CXG6"/>
<dbReference type="SUPFAM" id="SSF57184">
    <property type="entry name" value="Growth factor receptor domain"/>
    <property type="match status" value="2"/>
</dbReference>